<dbReference type="InterPro" id="IPR002645">
    <property type="entry name" value="STAS_dom"/>
</dbReference>
<dbReference type="InterPro" id="IPR036513">
    <property type="entry name" value="STAS_dom_sf"/>
</dbReference>
<dbReference type="SUPFAM" id="SSF52091">
    <property type="entry name" value="SpoIIaa-like"/>
    <property type="match status" value="1"/>
</dbReference>
<organism evidence="2 3">
    <name type="scientific">Gossypium australe</name>
    <dbReference type="NCBI Taxonomy" id="47621"/>
    <lineage>
        <taxon>Eukaryota</taxon>
        <taxon>Viridiplantae</taxon>
        <taxon>Streptophyta</taxon>
        <taxon>Embryophyta</taxon>
        <taxon>Tracheophyta</taxon>
        <taxon>Spermatophyta</taxon>
        <taxon>Magnoliopsida</taxon>
        <taxon>eudicotyledons</taxon>
        <taxon>Gunneridae</taxon>
        <taxon>Pentapetalae</taxon>
        <taxon>rosids</taxon>
        <taxon>malvids</taxon>
        <taxon>Malvales</taxon>
        <taxon>Malvaceae</taxon>
        <taxon>Malvoideae</taxon>
        <taxon>Gossypium</taxon>
    </lineage>
</organism>
<gene>
    <name evidence="2" type="ORF">EPI10_029546</name>
</gene>
<evidence type="ECO:0000313" key="3">
    <source>
        <dbReference type="Proteomes" id="UP000325315"/>
    </source>
</evidence>
<proteinExistence type="predicted"/>
<dbReference type="AlphaFoldDB" id="A0A5B6V271"/>
<evidence type="ECO:0000313" key="2">
    <source>
        <dbReference type="EMBL" id="KAA3463121.1"/>
    </source>
</evidence>
<accession>A0A5B6V271</accession>
<dbReference type="Gene3D" id="3.30.750.24">
    <property type="entry name" value="STAS domain"/>
    <property type="match status" value="1"/>
</dbReference>
<feature type="domain" description="STAS" evidence="1">
    <location>
        <begin position="1"/>
        <end position="54"/>
    </location>
</feature>
<evidence type="ECO:0000259" key="1">
    <source>
        <dbReference type="PROSITE" id="PS50801"/>
    </source>
</evidence>
<dbReference type="Proteomes" id="UP000325315">
    <property type="component" value="Unassembled WGS sequence"/>
</dbReference>
<name>A0A5B6V271_9ROSI</name>
<dbReference type="PROSITE" id="PS50801">
    <property type="entry name" value="STAS"/>
    <property type="match status" value="1"/>
</dbReference>
<protein>
    <submittedName>
        <fullName evidence="2">Sulfate transporter 3.1-like</fullName>
    </submittedName>
</protein>
<dbReference type="Pfam" id="PF01740">
    <property type="entry name" value="STAS"/>
    <property type="match status" value="1"/>
</dbReference>
<sequence>MLEELKKTTERRELKLVLANPGAEVMKKLNKSKFLENIGQEWIYLTVGEAVEACNYKLHTCKPEESQPWNNV</sequence>
<keyword evidence="3" id="KW-1185">Reference proteome</keyword>
<reference evidence="3" key="1">
    <citation type="journal article" date="2019" name="Plant Biotechnol. J.">
        <title>Genome sequencing of the Australian wild diploid species Gossypium australe highlights disease resistance and delayed gland morphogenesis.</title>
        <authorList>
            <person name="Cai Y."/>
            <person name="Cai X."/>
            <person name="Wang Q."/>
            <person name="Wang P."/>
            <person name="Zhang Y."/>
            <person name="Cai C."/>
            <person name="Xu Y."/>
            <person name="Wang K."/>
            <person name="Zhou Z."/>
            <person name="Wang C."/>
            <person name="Geng S."/>
            <person name="Li B."/>
            <person name="Dong Q."/>
            <person name="Hou Y."/>
            <person name="Wang H."/>
            <person name="Ai P."/>
            <person name="Liu Z."/>
            <person name="Yi F."/>
            <person name="Sun M."/>
            <person name="An G."/>
            <person name="Cheng J."/>
            <person name="Zhang Y."/>
            <person name="Shi Q."/>
            <person name="Xie Y."/>
            <person name="Shi X."/>
            <person name="Chang Y."/>
            <person name="Huang F."/>
            <person name="Chen Y."/>
            <person name="Hong S."/>
            <person name="Mi L."/>
            <person name="Sun Q."/>
            <person name="Zhang L."/>
            <person name="Zhou B."/>
            <person name="Peng R."/>
            <person name="Zhang X."/>
            <person name="Liu F."/>
        </authorList>
    </citation>
    <scope>NUCLEOTIDE SEQUENCE [LARGE SCALE GENOMIC DNA]</scope>
    <source>
        <strain evidence="3">cv. PA1801</strain>
    </source>
</reference>
<comment type="caution">
    <text evidence="2">The sequence shown here is derived from an EMBL/GenBank/DDBJ whole genome shotgun (WGS) entry which is preliminary data.</text>
</comment>
<dbReference type="EMBL" id="SMMG02000009">
    <property type="protein sequence ID" value="KAA3463121.1"/>
    <property type="molecule type" value="Genomic_DNA"/>
</dbReference>
<dbReference type="OrthoDB" id="288203at2759"/>